<evidence type="ECO:0000313" key="22">
    <source>
        <dbReference type="Proteomes" id="UP000184301"/>
    </source>
</evidence>
<comment type="similarity">
    <text evidence="6 18">Belongs to the sugar phosphate cyclases superfamily. Dehydroquinate synthase family.</text>
</comment>
<feature type="binding site" evidence="18">
    <location>
        <position position="183"/>
    </location>
    <ligand>
        <name>Zn(2+)</name>
        <dbReference type="ChEBI" id="CHEBI:29105"/>
    </ligand>
</feature>
<evidence type="ECO:0000256" key="6">
    <source>
        <dbReference type="ARBA" id="ARBA00005412"/>
    </source>
</evidence>
<feature type="binding site" evidence="18">
    <location>
        <begin position="104"/>
        <end position="108"/>
    </location>
    <ligand>
        <name>NAD(+)</name>
        <dbReference type="ChEBI" id="CHEBI:57540"/>
    </ligand>
</feature>
<dbReference type="STRING" id="1121950.SAMN02745243_00714"/>
<dbReference type="EC" id="4.2.3.4" evidence="7 18"/>
<evidence type="ECO:0000256" key="13">
    <source>
        <dbReference type="ARBA" id="ARBA00022833"/>
    </source>
</evidence>
<dbReference type="UniPathway" id="UPA00053">
    <property type="reaction ID" value="UER00085"/>
</dbReference>
<evidence type="ECO:0000256" key="18">
    <source>
        <dbReference type="HAMAP-Rule" id="MF_00110"/>
    </source>
</evidence>
<keyword evidence="14 18" id="KW-0520">NAD</keyword>
<evidence type="ECO:0000256" key="15">
    <source>
        <dbReference type="ARBA" id="ARBA00023141"/>
    </source>
</evidence>
<dbReference type="GO" id="GO:0000166">
    <property type="term" value="F:nucleotide binding"/>
    <property type="evidence" value="ECO:0007669"/>
    <property type="project" value="UniProtKB-KW"/>
</dbReference>
<dbReference type="FunFam" id="3.40.50.1970:FF:000007">
    <property type="entry name" value="Pentafunctional AROM polypeptide"/>
    <property type="match status" value="1"/>
</dbReference>
<evidence type="ECO:0000256" key="3">
    <source>
        <dbReference type="ARBA" id="ARBA00001947"/>
    </source>
</evidence>
<comment type="pathway">
    <text evidence="5 18">Metabolic intermediate biosynthesis; chorismate biosynthesis; chorismate from D-erythrose 4-phosphate and phosphoenolpyruvate: step 2/7.</text>
</comment>
<dbReference type="Gene3D" id="1.20.1090.10">
    <property type="entry name" value="Dehydroquinate synthase-like - alpha domain"/>
    <property type="match status" value="1"/>
</dbReference>
<comment type="cofactor">
    <cofactor evidence="2 18">
        <name>NAD(+)</name>
        <dbReference type="ChEBI" id="CHEBI:57540"/>
    </cofactor>
</comment>
<dbReference type="GO" id="GO:0008652">
    <property type="term" value="P:amino acid biosynthetic process"/>
    <property type="evidence" value="ECO:0007669"/>
    <property type="project" value="UniProtKB-KW"/>
</dbReference>
<keyword evidence="22" id="KW-1185">Reference proteome</keyword>
<dbReference type="EMBL" id="FQZY01000010">
    <property type="protein sequence ID" value="SHJ49810.1"/>
    <property type="molecule type" value="Genomic_DNA"/>
</dbReference>
<dbReference type="CDD" id="cd08195">
    <property type="entry name" value="DHQS"/>
    <property type="match status" value="1"/>
</dbReference>
<keyword evidence="12 18" id="KW-0547">Nucleotide-binding</keyword>
<feature type="binding site" evidence="18">
    <location>
        <position position="244"/>
    </location>
    <ligand>
        <name>Zn(2+)</name>
        <dbReference type="ChEBI" id="CHEBI:29105"/>
    </ligand>
</feature>
<evidence type="ECO:0000256" key="12">
    <source>
        <dbReference type="ARBA" id="ARBA00022741"/>
    </source>
</evidence>
<evidence type="ECO:0000256" key="4">
    <source>
        <dbReference type="ARBA" id="ARBA00004496"/>
    </source>
</evidence>
<proteinExistence type="inferred from homology"/>
<dbReference type="HAMAP" id="MF_00110">
    <property type="entry name" value="DHQ_synthase"/>
    <property type="match status" value="1"/>
</dbReference>
<dbReference type="GO" id="GO:0046872">
    <property type="term" value="F:metal ion binding"/>
    <property type="evidence" value="ECO:0007669"/>
    <property type="project" value="UniProtKB-KW"/>
</dbReference>
<dbReference type="GO" id="GO:0009423">
    <property type="term" value="P:chorismate biosynthetic process"/>
    <property type="evidence" value="ECO:0007669"/>
    <property type="project" value="UniProtKB-UniRule"/>
</dbReference>
<dbReference type="GO" id="GO:0003856">
    <property type="term" value="F:3-dehydroquinate synthase activity"/>
    <property type="evidence" value="ECO:0007669"/>
    <property type="project" value="UniProtKB-UniRule"/>
</dbReference>
<evidence type="ECO:0000259" key="20">
    <source>
        <dbReference type="Pfam" id="PF24621"/>
    </source>
</evidence>
<dbReference type="InterPro" id="IPR050071">
    <property type="entry name" value="Dehydroquinate_synthase"/>
</dbReference>
<dbReference type="InterPro" id="IPR030963">
    <property type="entry name" value="DHQ_synth_fam"/>
</dbReference>
<feature type="binding site" evidence="18">
    <location>
        <position position="150"/>
    </location>
    <ligand>
        <name>NAD(+)</name>
        <dbReference type="ChEBI" id="CHEBI:57540"/>
    </ligand>
</feature>
<keyword evidence="17 18" id="KW-0170">Cobalt</keyword>
<dbReference type="InterPro" id="IPR016037">
    <property type="entry name" value="DHQ_synth_AroB"/>
</dbReference>
<feature type="binding site" evidence="18">
    <location>
        <begin position="128"/>
        <end position="129"/>
    </location>
    <ligand>
        <name>NAD(+)</name>
        <dbReference type="ChEBI" id="CHEBI:57540"/>
    </ligand>
</feature>
<dbReference type="PIRSF" id="PIRSF001455">
    <property type="entry name" value="DHQ_synth"/>
    <property type="match status" value="1"/>
</dbReference>
<keyword evidence="16 18" id="KW-0456">Lyase</keyword>
<dbReference type="InterPro" id="IPR030960">
    <property type="entry name" value="DHQS/DOIS_N"/>
</dbReference>
<dbReference type="SUPFAM" id="SSF56796">
    <property type="entry name" value="Dehydroquinate synthase-like"/>
    <property type="match status" value="1"/>
</dbReference>
<feature type="domain" description="3-dehydroquinate synthase C-terminal" evidence="20">
    <location>
        <begin position="180"/>
        <end position="320"/>
    </location>
</feature>
<evidence type="ECO:0000259" key="19">
    <source>
        <dbReference type="Pfam" id="PF01761"/>
    </source>
</evidence>
<sequence length="354" mass="39531">MELNVKLAHKTYPIYIENNLLQSAGSYIEHAFQGKRIMIISDDNVYPLYGDLLTAQLEGRYQCSHYVLPHGEPSKSFDMLPGVYSALLEAKLSRSDLIIALGGGVVGDLTGFVAATYLRGIKLVQIPTSLLAQVDSSVGGKVAVDLPQGKNLVGAFYHPDMVLIDPLVLKTLPERFINDGMGEVIKYGCIADAKLFKILEKCGSFEDLEDYLSNIIYTCVDCKRRVVEEDERDTGRRMLLNFGHTLAHTIEQHFHYERESHGEAVAIGMYQICRFAQLRGLTAPGTAEQIKSILISYHLPFECALPTDVLLDAILLDKKNLNDHLNVILLHTIGDSYIYETTAEFFKSEQITQI</sequence>
<comment type="cofactor">
    <cofactor evidence="3">
        <name>Zn(2+)</name>
        <dbReference type="ChEBI" id="CHEBI:29105"/>
    </cofactor>
</comment>
<comment type="subcellular location">
    <subcellularLocation>
        <location evidence="4 18">Cytoplasm</location>
    </subcellularLocation>
</comment>
<dbReference type="NCBIfam" id="TIGR01357">
    <property type="entry name" value="aroB"/>
    <property type="match status" value="1"/>
</dbReference>
<comment type="catalytic activity">
    <reaction evidence="1 18">
        <text>7-phospho-2-dehydro-3-deoxy-D-arabino-heptonate = 3-dehydroquinate + phosphate</text>
        <dbReference type="Rhea" id="RHEA:21968"/>
        <dbReference type="ChEBI" id="CHEBI:32364"/>
        <dbReference type="ChEBI" id="CHEBI:43474"/>
        <dbReference type="ChEBI" id="CHEBI:58394"/>
        <dbReference type="EC" id="4.2.3.4"/>
    </reaction>
</comment>
<comment type="function">
    <text evidence="18">Catalyzes the conversion of 3-deoxy-D-arabino-heptulosonate 7-phosphate (DAHP) to dehydroquinate (DHQ).</text>
</comment>
<evidence type="ECO:0000256" key="5">
    <source>
        <dbReference type="ARBA" id="ARBA00004661"/>
    </source>
</evidence>
<evidence type="ECO:0000256" key="16">
    <source>
        <dbReference type="ARBA" id="ARBA00023239"/>
    </source>
</evidence>
<evidence type="ECO:0000256" key="17">
    <source>
        <dbReference type="ARBA" id="ARBA00023285"/>
    </source>
</evidence>
<accession>A0A1M6JT88</accession>
<comment type="cofactor">
    <cofactor evidence="18">
        <name>Co(2+)</name>
        <dbReference type="ChEBI" id="CHEBI:48828"/>
    </cofactor>
    <cofactor evidence="18">
        <name>Zn(2+)</name>
        <dbReference type="ChEBI" id="CHEBI:29105"/>
    </cofactor>
    <text evidence="18">Binds 1 divalent metal cation per subunit. Can use either Co(2+) or Zn(2+).</text>
</comment>
<dbReference type="OrthoDB" id="9806583at2"/>
<feature type="domain" description="3-dehydroquinate synthase N-terminal" evidence="19">
    <location>
        <begin position="66"/>
        <end position="177"/>
    </location>
</feature>
<dbReference type="PANTHER" id="PTHR43622">
    <property type="entry name" value="3-DEHYDROQUINATE SYNTHASE"/>
    <property type="match status" value="1"/>
</dbReference>
<evidence type="ECO:0000256" key="2">
    <source>
        <dbReference type="ARBA" id="ARBA00001911"/>
    </source>
</evidence>
<dbReference type="InterPro" id="IPR056179">
    <property type="entry name" value="DHQS_C"/>
</dbReference>
<dbReference type="RefSeq" id="WP_073105185.1">
    <property type="nucleotide sequence ID" value="NZ_FQZY01000010.1"/>
</dbReference>
<evidence type="ECO:0000256" key="11">
    <source>
        <dbReference type="ARBA" id="ARBA00022723"/>
    </source>
</evidence>
<dbReference type="Proteomes" id="UP000184301">
    <property type="component" value="Unassembled WGS sequence"/>
</dbReference>
<dbReference type="Gene3D" id="3.40.50.1970">
    <property type="match status" value="1"/>
</dbReference>
<keyword evidence="9 18" id="KW-0963">Cytoplasm</keyword>
<keyword evidence="10 18" id="KW-0028">Amino-acid biosynthesis</keyword>
<name>A0A1M6JT88_9FIRM</name>
<keyword evidence="15 18" id="KW-0057">Aromatic amino acid biosynthesis</keyword>
<evidence type="ECO:0000256" key="7">
    <source>
        <dbReference type="ARBA" id="ARBA00013031"/>
    </source>
</evidence>
<keyword evidence="13 18" id="KW-0862">Zinc</keyword>
<reference evidence="21 22" key="1">
    <citation type="submission" date="2016-11" db="EMBL/GenBank/DDBJ databases">
        <authorList>
            <person name="Jaros S."/>
            <person name="Januszkiewicz K."/>
            <person name="Wedrychowicz H."/>
        </authorList>
    </citation>
    <scope>NUCLEOTIDE SEQUENCE [LARGE SCALE GENOMIC DNA]</scope>
    <source>
        <strain evidence="21 22">DSM 15480</strain>
    </source>
</reference>
<dbReference type="GO" id="GO:0009073">
    <property type="term" value="P:aromatic amino acid family biosynthetic process"/>
    <property type="evidence" value="ECO:0007669"/>
    <property type="project" value="UniProtKB-KW"/>
</dbReference>
<gene>
    <name evidence="18" type="primary">aroB</name>
    <name evidence="21" type="ORF">SAMN02745243_00714</name>
</gene>
<dbReference type="GO" id="GO:0005737">
    <property type="term" value="C:cytoplasm"/>
    <property type="evidence" value="ECO:0007669"/>
    <property type="project" value="UniProtKB-SubCell"/>
</dbReference>
<comment type="caution">
    <text evidence="18">Lacks conserved residue(s) required for the propagation of feature annotation.</text>
</comment>
<dbReference type="Pfam" id="PF01761">
    <property type="entry name" value="DHQ_synthase"/>
    <property type="match status" value="1"/>
</dbReference>
<keyword evidence="11 18" id="KW-0479">Metal-binding</keyword>
<feature type="binding site" evidence="18">
    <location>
        <position position="261"/>
    </location>
    <ligand>
        <name>Zn(2+)</name>
        <dbReference type="ChEBI" id="CHEBI:29105"/>
    </ligand>
</feature>
<dbReference type="PANTHER" id="PTHR43622:SF7">
    <property type="entry name" value="3-DEHYDROQUINATE SYNTHASE, CHLOROPLASTIC"/>
    <property type="match status" value="1"/>
</dbReference>
<evidence type="ECO:0000256" key="14">
    <source>
        <dbReference type="ARBA" id="ARBA00023027"/>
    </source>
</evidence>
<dbReference type="AlphaFoldDB" id="A0A1M6JT88"/>
<evidence type="ECO:0000313" key="21">
    <source>
        <dbReference type="EMBL" id="SHJ49810.1"/>
    </source>
</evidence>
<evidence type="ECO:0000256" key="1">
    <source>
        <dbReference type="ARBA" id="ARBA00001393"/>
    </source>
</evidence>
<evidence type="ECO:0000256" key="8">
    <source>
        <dbReference type="ARBA" id="ARBA00017684"/>
    </source>
</evidence>
<organism evidence="21 22">
    <name type="scientific">Hespellia stercorisuis DSM 15480</name>
    <dbReference type="NCBI Taxonomy" id="1121950"/>
    <lineage>
        <taxon>Bacteria</taxon>
        <taxon>Bacillati</taxon>
        <taxon>Bacillota</taxon>
        <taxon>Clostridia</taxon>
        <taxon>Lachnospirales</taxon>
        <taxon>Lachnospiraceae</taxon>
        <taxon>Hespellia</taxon>
    </lineage>
</organism>
<protein>
    <recommendedName>
        <fullName evidence="8 18">3-dehydroquinate synthase</fullName>
        <shortName evidence="18">DHQS</shortName>
        <ecNumber evidence="7 18">4.2.3.4</ecNumber>
    </recommendedName>
</protein>
<evidence type="ECO:0000256" key="10">
    <source>
        <dbReference type="ARBA" id="ARBA00022605"/>
    </source>
</evidence>
<evidence type="ECO:0000256" key="9">
    <source>
        <dbReference type="ARBA" id="ARBA00022490"/>
    </source>
</evidence>
<dbReference type="Pfam" id="PF24621">
    <property type="entry name" value="DHQS_C"/>
    <property type="match status" value="1"/>
</dbReference>
<feature type="binding site" evidence="18">
    <location>
        <position position="141"/>
    </location>
    <ligand>
        <name>NAD(+)</name>
        <dbReference type="ChEBI" id="CHEBI:57540"/>
    </ligand>
</feature>